<dbReference type="InterPro" id="IPR001647">
    <property type="entry name" value="HTH_TetR"/>
</dbReference>
<dbReference type="Proteomes" id="UP000294887">
    <property type="component" value="Unassembled WGS sequence"/>
</dbReference>
<feature type="domain" description="HTH tetR-type" evidence="3">
    <location>
        <begin position="13"/>
        <end position="73"/>
    </location>
</feature>
<protein>
    <submittedName>
        <fullName evidence="4">TetR family transcriptional regulator</fullName>
    </submittedName>
</protein>
<dbReference type="AlphaFoldDB" id="A0A4R1F422"/>
<evidence type="ECO:0000259" key="3">
    <source>
        <dbReference type="PROSITE" id="PS50977"/>
    </source>
</evidence>
<proteinExistence type="predicted"/>
<sequence length="206" mass="23699">MNDIKRTQVQRSSETQTLLLEATIDCLIECGYMHTTTVEVVKRAGVSRGAQVHHYRNKMGLITAATEYLFLEFIDEIEVLSIELKKSGGDVNNFLHATLDKFFHGRFFFASLELITASRTDPDLTDRLIPLIKTLHQRLDDIWNRLYEVTETSPARVETLLNMTLCLLRGMALQSVLRDDPEYYAELLDTWKQILSSFLIRKEGIT</sequence>
<dbReference type="EMBL" id="SMFQ01000003">
    <property type="protein sequence ID" value="TCJ87219.1"/>
    <property type="molecule type" value="Genomic_DNA"/>
</dbReference>
<dbReference type="SUPFAM" id="SSF46689">
    <property type="entry name" value="Homeodomain-like"/>
    <property type="match status" value="1"/>
</dbReference>
<evidence type="ECO:0000313" key="4">
    <source>
        <dbReference type="EMBL" id="TCJ87219.1"/>
    </source>
</evidence>
<evidence type="ECO:0000256" key="1">
    <source>
        <dbReference type="ARBA" id="ARBA00023125"/>
    </source>
</evidence>
<dbReference type="Gene3D" id="1.10.357.10">
    <property type="entry name" value="Tetracycline Repressor, domain 2"/>
    <property type="match status" value="1"/>
</dbReference>
<dbReference type="PANTHER" id="PTHR43479">
    <property type="entry name" value="ACREF/ENVCD OPERON REPRESSOR-RELATED"/>
    <property type="match status" value="1"/>
</dbReference>
<name>A0A4R1F422_9GAMM</name>
<comment type="caution">
    <text evidence="4">The sequence shown here is derived from an EMBL/GenBank/DDBJ whole genome shotgun (WGS) entry which is preliminary data.</text>
</comment>
<dbReference type="Pfam" id="PF00440">
    <property type="entry name" value="TetR_N"/>
    <property type="match status" value="1"/>
</dbReference>
<keyword evidence="5" id="KW-1185">Reference proteome</keyword>
<dbReference type="InterPro" id="IPR050624">
    <property type="entry name" value="HTH-type_Tx_Regulator"/>
</dbReference>
<feature type="DNA-binding region" description="H-T-H motif" evidence="2">
    <location>
        <begin position="36"/>
        <end position="55"/>
    </location>
</feature>
<dbReference type="PROSITE" id="PS50977">
    <property type="entry name" value="HTH_TETR_2"/>
    <property type="match status" value="1"/>
</dbReference>
<accession>A0A4R1F422</accession>
<evidence type="ECO:0000313" key="5">
    <source>
        <dbReference type="Proteomes" id="UP000294887"/>
    </source>
</evidence>
<dbReference type="InterPro" id="IPR009057">
    <property type="entry name" value="Homeodomain-like_sf"/>
</dbReference>
<dbReference type="GO" id="GO:0003677">
    <property type="term" value="F:DNA binding"/>
    <property type="evidence" value="ECO:0007669"/>
    <property type="project" value="UniProtKB-UniRule"/>
</dbReference>
<gene>
    <name evidence="4" type="ORF">EV695_1725</name>
</gene>
<evidence type="ECO:0000256" key="2">
    <source>
        <dbReference type="PROSITE-ProRule" id="PRU00335"/>
    </source>
</evidence>
<keyword evidence="1 2" id="KW-0238">DNA-binding</keyword>
<reference evidence="4 5" key="1">
    <citation type="submission" date="2019-03" db="EMBL/GenBank/DDBJ databases">
        <title>Genomic Encyclopedia of Type Strains, Phase IV (KMG-IV): sequencing the most valuable type-strain genomes for metagenomic binning, comparative biology and taxonomic classification.</title>
        <authorList>
            <person name="Goeker M."/>
        </authorList>
    </citation>
    <scope>NUCLEOTIDE SEQUENCE [LARGE SCALE GENOMIC DNA]</scope>
    <source>
        <strain evidence="4 5">DSM 24830</strain>
    </source>
</reference>
<dbReference type="PANTHER" id="PTHR43479:SF11">
    <property type="entry name" value="ACREF_ENVCD OPERON REPRESSOR-RELATED"/>
    <property type="match status" value="1"/>
</dbReference>
<organism evidence="4 5">
    <name type="scientific">Cocleimonas flava</name>
    <dbReference type="NCBI Taxonomy" id="634765"/>
    <lineage>
        <taxon>Bacteria</taxon>
        <taxon>Pseudomonadati</taxon>
        <taxon>Pseudomonadota</taxon>
        <taxon>Gammaproteobacteria</taxon>
        <taxon>Thiotrichales</taxon>
        <taxon>Thiotrichaceae</taxon>
        <taxon>Cocleimonas</taxon>
    </lineage>
</organism>
<dbReference type="PRINTS" id="PR00455">
    <property type="entry name" value="HTHTETR"/>
</dbReference>